<feature type="region of interest" description="Disordered" evidence="1">
    <location>
        <begin position="1"/>
        <end position="20"/>
    </location>
</feature>
<evidence type="ECO:0000313" key="2">
    <source>
        <dbReference type="EMBL" id="GBP59877.1"/>
    </source>
</evidence>
<evidence type="ECO:0008006" key="4">
    <source>
        <dbReference type="Google" id="ProtNLM"/>
    </source>
</evidence>
<comment type="caution">
    <text evidence="2">The sequence shown here is derived from an EMBL/GenBank/DDBJ whole genome shotgun (WGS) entry which is preliminary data.</text>
</comment>
<dbReference type="InterPro" id="IPR052709">
    <property type="entry name" value="Transposase-MT_Hybrid"/>
</dbReference>
<organism evidence="2 3">
    <name type="scientific">Eumeta variegata</name>
    <name type="common">Bagworm moth</name>
    <name type="synonym">Eumeta japonica</name>
    <dbReference type="NCBI Taxonomy" id="151549"/>
    <lineage>
        <taxon>Eukaryota</taxon>
        <taxon>Metazoa</taxon>
        <taxon>Ecdysozoa</taxon>
        <taxon>Arthropoda</taxon>
        <taxon>Hexapoda</taxon>
        <taxon>Insecta</taxon>
        <taxon>Pterygota</taxon>
        <taxon>Neoptera</taxon>
        <taxon>Endopterygota</taxon>
        <taxon>Lepidoptera</taxon>
        <taxon>Glossata</taxon>
        <taxon>Ditrysia</taxon>
        <taxon>Tineoidea</taxon>
        <taxon>Psychidae</taxon>
        <taxon>Oiketicinae</taxon>
        <taxon>Eumeta</taxon>
    </lineage>
</organism>
<keyword evidence="3" id="KW-1185">Reference proteome</keyword>
<dbReference type="InterPro" id="IPR036397">
    <property type="entry name" value="RNaseH_sf"/>
</dbReference>
<name>A0A4C1XC31_EUMVA</name>
<accession>A0A4C1XC31</accession>
<dbReference type="GO" id="GO:0003676">
    <property type="term" value="F:nucleic acid binding"/>
    <property type="evidence" value="ECO:0007669"/>
    <property type="project" value="InterPro"/>
</dbReference>
<dbReference type="Proteomes" id="UP000299102">
    <property type="component" value="Unassembled WGS sequence"/>
</dbReference>
<dbReference type="STRING" id="151549.A0A4C1XC31"/>
<dbReference type="PANTHER" id="PTHR46060:SF1">
    <property type="entry name" value="MARINER MOS1 TRANSPOSASE-LIKE PROTEIN"/>
    <property type="match status" value="1"/>
</dbReference>
<dbReference type="EMBL" id="BGZK01000773">
    <property type="protein sequence ID" value="GBP59877.1"/>
    <property type="molecule type" value="Genomic_DNA"/>
</dbReference>
<dbReference type="AlphaFoldDB" id="A0A4C1XC31"/>
<sequence length="304" mass="33808">MTWKKPSAPPPKKFKPSRSAGKTMGSLFWIEYFDRGATVTGALSAVAIAAIRDAGFEVLEHQPYSPDFVPSDLYLFPRLKKYLKGQRFDDEAVIVVVQDFLCFQDEEFLKKNVLRLIGYCHTSAVTNENIPENAHGAGRVILSYFIVKIKPGPIDFGNNLSLPLFRPPLVMVIEDSRRAARHGQTLPSQNTGQHRAAPEASAFNGQTRTRTRTHGHFNKLLMARAAFSEIPATLAGVHGDRRGARSRHGQVINISEIVKTSSSQTTASLVIHRWAFRSDSDSWRSPPRSSAPVTWSLVTHNGYP</sequence>
<dbReference type="PANTHER" id="PTHR46060">
    <property type="entry name" value="MARINER MOS1 TRANSPOSASE-LIKE PROTEIN"/>
    <property type="match status" value="1"/>
</dbReference>
<dbReference type="Gene3D" id="3.30.420.10">
    <property type="entry name" value="Ribonuclease H-like superfamily/Ribonuclease H"/>
    <property type="match status" value="1"/>
</dbReference>
<evidence type="ECO:0000313" key="3">
    <source>
        <dbReference type="Proteomes" id="UP000299102"/>
    </source>
</evidence>
<protein>
    <recommendedName>
        <fullName evidence="4">Histone-lysine N-methyltransferase SETMAR</fullName>
    </recommendedName>
</protein>
<reference evidence="2 3" key="1">
    <citation type="journal article" date="2019" name="Commun. Biol.">
        <title>The bagworm genome reveals a unique fibroin gene that provides high tensile strength.</title>
        <authorList>
            <person name="Kono N."/>
            <person name="Nakamura H."/>
            <person name="Ohtoshi R."/>
            <person name="Tomita M."/>
            <person name="Numata K."/>
            <person name="Arakawa K."/>
        </authorList>
    </citation>
    <scope>NUCLEOTIDE SEQUENCE [LARGE SCALE GENOMIC DNA]</scope>
</reference>
<proteinExistence type="predicted"/>
<evidence type="ECO:0000256" key="1">
    <source>
        <dbReference type="SAM" id="MobiDB-lite"/>
    </source>
</evidence>
<gene>
    <name evidence="2" type="ORF">EVAR_44553_1</name>
</gene>